<comment type="caution">
    <text evidence="1">The sequence shown here is derived from an EMBL/GenBank/DDBJ whole genome shotgun (WGS) entry which is preliminary data.</text>
</comment>
<dbReference type="EMBL" id="JBHMFA010000004">
    <property type="protein sequence ID" value="MFB9104273.1"/>
    <property type="molecule type" value="Genomic_DNA"/>
</dbReference>
<accession>A0ABV5GXA9</accession>
<evidence type="ECO:0008006" key="3">
    <source>
        <dbReference type="Google" id="ProtNLM"/>
    </source>
</evidence>
<protein>
    <recommendedName>
        <fullName evidence="3">DUF4145 domain-containing protein</fullName>
    </recommendedName>
</protein>
<name>A0ABV5GXA9_9FLAO</name>
<evidence type="ECO:0000313" key="1">
    <source>
        <dbReference type="EMBL" id="MFB9104273.1"/>
    </source>
</evidence>
<dbReference type="Proteomes" id="UP001589590">
    <property type="component" value="Unassembled WGS sequence"/>
</dbReference>
<gene>
    <name evidence="1" type="ORF">ACFFU1_05160</name>
</gene>
<organism evidence="1 2">
    <name type="scientific">Algibacter miyuki</name>
    <dbReference type="NCBI Taxonomy" id="1306933"/>
    <lineage>
        <taxon>Bacteria</taxon>
        <taxon>Pseudomonadati</taxon>
        <taxon>Bacteroidota</taxon>
        <taxon>Flavobacteriia</taxon>
        <taxon>Flavobacteriales</taxon>
        <taxon>Flavobacteriaceae</taxon>
        <taxon>Algibacter</taxon>
    </lineage>
</organism>
<sequence>MRYQIQCDHDKIELEDLPSECPNCHKSITPNPLFGHYCEVNDLTEVFLFCPDKECKKSFIGYYHYMGENSYSFIGKTSKGTLIGRKFPKSIEETSTDFIKIYNQSLIAEQQELNEICGVGYRKSLEFLIKDYAISINLSQKEKIEKSTLSQCINNFITDSRIQSVAKRASWIGNDETHYVRKWESKNLKDLKKLIDLTIHWIEMEILTLTFEEEMPDKKK</sequence>
<keyword evidence="2" id="KW-1185">Reference proteome</keyword>
<proteinExistence type="predicted"/>
<dbReference type="RefSeq" id="WP_290271355.1">
    <property type="nucleotide sequence ID" value="NZ_JAUFQP010000010.1"/>
</dbReference>
<evidence type="ECO:0000313" key="2">
    <source>
        <dbReference type="Proteomes" id="UP001589590"/>
    </source>
</evidence>
<reference evidence="1 2" key="1">
    <citation type="submission" date="2024-09" db="EMBL/GenBank/DDBJ databases">
        <authorList>
            <person name="Sun Q."/>
            <person name="Mori K."/>
        </authorList>
    </citation>
    <scope>NUCLEOTIDE SEQUENCE [LARGE SCALE GENOMIC DNA]</scope>
    <source>
        <strain evidence="1 2">CECT 8300</strain>
    </source>
</reference>